<comment type="caution">
    <text evidence="1">The sequence shown here is derived from an EMBL/GenBank/DDBJ whole genome shotgun (WGS) entry which is preliminary data.</text>
</comment>
<evidence type="ECO:0000313" key="2">
    <source>
        <dbReference type="Proteomes" id="UP001497623"/>
    </source>
</evidence>
<feature type="non-terminal residue" evidence="1">
    <location>
        <position position="1"/>
    </location>
</feature>
<gene>
    <name evidence="1" type="ORF">MNOR_LOCUS40133</name>
</gene>
<protein>
    <submittedName>
        <fullName evidence="1">Uncharacterized protein</fullName>
    </submittedName>
</protein>
<name>A0AAV2SSD0_MEGNR</name>
<dbReference type="AlphaFoldDB" id="A0AAV2SSD0"/>
<organism evidence="1 2">
    <name type="scientific">Meganyctiphanes norvegica</name>
    <name type="common">Northern krill</name>
    <name type="synonym">Thysanopoda norvegica</name>
    <dbReference type="NCBI Taxonomy" id="48144"/>
    <lineage>
        <taxon>Eukaryota</taxon>
        <taxon>Metazoa</taxon>
        <taxon>Ecdysozoa</taxon>
        <taxon>Arthropoda</taxon>
        <taxon>Crustacea</taxon>
        <taxon>Multicrustacea</taxon>
        <taxon>Malacostraca</taxon>
        <taxon>Eumalacostraca</taxon>
        <taxon>Eucarida</taxon>
        <taxon>Euphausiacea</taxon>
        <taxon>Euphausiidae</taxon>
        <taxon>Meganyctiphanes</taxon>
    </lineage>
</organism>
<sequence length="100" mass="11301">QIPFLNYVRLGVITDLAINYPKSMKESIQDCIRGKWNSDVQHMGPCEFFTQHGSANEVFTILSPTTIMGQFSKLTDIAEYSISAKHKDPTVWAVRCDDFG</sequence>
<reference evidence="1 2" key="1">
    <citation type="submission" date="2024-05" db="EMBL/GenBank/DDBJ databases">
        <authorList>
            <person name="Wallberg A."/>
        </authorList>
    </citation>
    <scope>NUCLEOTIDE SEQUENCE [LARGE SCALE GENOMIC DNA]</scope>
</reference>
<proteinExistence type="predicted"/>
<dbReference type="EMBL" id="CAXKWB010116191">
    <property type="protein sequence ID" value="CAL4235987.1"/>
    <property type="molecule type" value="Genomic_DNA"/>
</dbReference>
<evidence type="ECO:0000313" key="1">
    <source>
        <dbReference type="EMBL" id="CAL4235987.1"/>
    </source>
</evidence>
<accession>A0AAV2SSD0</accession>
<keyword evidence="2" id="KW-1185">Reference proteome</keyword>
<dbReference type="Proteomes" id="UP001497623">
    <property type="component" value="Unassembled WGS sequence"/>
</dbReference>